<name>A0ABT4L5F7_9SPHI</name>
<dbReference type="EMBL" id="JAPWGM010000001">
    <property type="protein sequence ID" value="MCZ4242403.1"/>
    <property type="molecule type" value="Genomic_DNA"/>
</dbReference>
<reference evidence="1" key="1">
    <citation type="submission" date="2022-12" db="EMBL/GenBank/DDBJ databases">
        <title>Genome sequence of HCMS5-2.</title>
        <authorList>
            <person name="Woo H."/>
        </authorList>
    </citation>
    <scope>NUCLEOTIDE SEQUENCE</scope>
    <source>
        <strain evidence="1">HCMS5-2</strain>
    </source>
</reference>
<organism evidence="1 2">
    <name type="scientific">Pedobacter punctiformis</name>
    <dbReference type="NCBI Taxonomy" id="3004097"/>
    <lineage>
        <taxon>Bacteria</taxon>
        <taxon>Pseudomonadati</taxon>
        <taxon>Bacteroidota</taxon>
        <taxon>Sphingobacteriia</taxon>
        <taxon>Sphingobacteriales</taxon>
        <taxon>Sphingobacteriaceae</taxon>
        <taxon>Pedobacter</taxon>
    </lineage>
</organism>
<accession>A0ABT4L5F7</accession>
<proteinExistence type="predicted"/>
<protein>
    <submittedName>
        <fullName evidence="1">Uncharacterized protein</fullName>
    </submittedName>
</protein>
<dbReference type="RefSeq" id="WP_269425522.1">
    <property type="nucleotide sequence ID" value="NZ_JAPWGM010000001.1"/>
</dbReference>
<dbReference type="Proteomes" id="UP001144347">
    <property type="component" value="Unassembled WGS sequence"/>
</dbReference>
<sequence>MAQQEKTAIYGEADSLDKKLMSIPPLNGYVLINGVLVNKNMGMQELRNRLAKIKNAEVFLMMNEPIIIFEPEKGHSFTEYDPKIDPTDDYIKLSFGCKRNKTSKEVIGIYYIDYFYSIKQ</sequence>
<keyword evidence="2" id="KW-1185">Reference proteome</keyword>
<comment type="caution">
    <text evidence="1">The sequence shown here is derived from an EMBL/GenBank/DDBJ whole genome shotgun (WGS) entry which is preliminary data.</text>
</comment>
<evidence type="ECO:0000313" key="2">
    <source>
        <dbReference type="Proteomes" id="UP001144347"/>
    </source>
</evidence>
<gene>
    <name evidence="1" type="ORF">O0955_00175</name>
</gene>
<evidence type="ECO:0000313" key="1">
    <source>
        <dbReference type="EMBL" id="MCZ4242403.1"/>
    </source>
</evidence>